<dbReference type="UniPathway" id="UPA00331">
    <property type="reaction ID" value="UER00451"/>
</dbReference>
<comment type="pathway">
    <text evidence="1">Amine and polyamine biosynthesis; S-adenosylmethioninamine biosynthesis; S-adenosylmethioninamine from S-adenosyl-L-methionine: step 1/1.</text>
</comment>
<name>A0A0B1S2N3_OESDE</name>
<feature type="non-terminal residue" evidence="5">
    <location>
        <position position="56"/>
    </location>
</feature>
<sequence>MGSLKQDRWYLYTYHVPQPITKAPDHTLEILMTDLDEDVLHTFTREACEDGKECTE</sequence>
<evidence type="ECO:0000313" key="5">
    <source>
        <dbReference type="EMBL" id="KHJ77500.1"/>
    </source>
</evidence>
<evidence type="ECO:0000313" key="6">
    <source>
        <dbReference type="Proteomes" id="UP000053660"/>
    </source>
</evidence>
<gene>
    <name evidence="5" type="ORF">OESDEN_22880</name>
</gene>
<protein>
    <submittedName>
        <fullName evidence="5">Uncharacterized protein</fullName>
    </submittedName>
</protein>
<evidence type="ECO:0000256" key="3">
    <source>
        <dbReference type="ARBA" id="ARBA00023066"/>
    </source>
</evidence>
<proteinExistence type="inferred from homology"/>
<keyword evidence="4" id="KW-0620">Polyamine biosynthesis</keyword>
<accession>A0A0B1S2N3</accession>
<dbReference type="SUPFAM" id="SSF56276">
    <property type="entry name" value="S-adenosylmethionine decarboxylase"/>
    <property type="match status" value="1"/>
</dbReference>
<organism evidence="5 6">
    <name type="scientific">Oesophagostomum dentatum</name>
    <name type="common">Nodular worm</name>
    <dbReference type="NCBI Taxonomy" id="61180"/>
    <lineage>
        <taxon>Eukaryota</taxon>
        <taxon>Metazoa</taxon>
        <taxon>Ecdysozoa</taxon>
        <taxon>Nematoda</taxon>
        <taxon>Chromadorea</taxon>
        <taxon>Rhabditida</taxon>
        <taxon>Rhabditina</taxon>
        <taxon>Rhabditomorpha</taxon>
        <taxon>Strongyloidea</taxon>
        <taxon>Strongylidae</taxon>
        <taxon>Oesophagostomum</taxon>
    </lineage>
</organism>
<comment type="similarity">
    <text evidence="2">Belongs to the eukaryotic AdoMetDC family.</text>
</comment>
<dbReference type="GO" id="GO:0008295">
    <property type="term" value="P:spermidine biosynthetic process"/>
    <property type="evidence" value="ECO:0007669"/>
    <property type="project" value="UniProtKB-KW"/>
</dbReference>
<dbReference type="InterPro" id="IPR016067">
    <property type="entry name" value="S-AdoMet_deCO2ase_core"/>
</dbReference>
<dbReference type="Proteomes" id="UP000053660">
    <property type="component" value="Unassembled WGS sequence"/>
</dbReference>
<dbReference type="AlphaFoldDB" id="A0A0B1S2N3"/>
<keyword evidence="6" id="KW-1185">Reference proteome</keyword>
<dbReference type="Pfam" id="PF01536">
    <property type="entry name" value="SAM_decarbox"/>
    <property type="match status" value="1"/>
</dbReference>
<evidence type="ECO:0000256" key="1">
    <source>
        <dbReference type="ARBA" id="ARBA00004911"/>
    </source>
</evidence>
<keyword evidence="3" id="KW-0745">Spermidine biosynthesis</keyword>
<reference evidence="5 6" key="1">
    <citation type="submission" date="2014-03" db="EMBL/GenBank/DDBJ databases">
        <title>Draft genome of the hookworm Oesophagostomum dentatum.</title>
        <authorList>
            <person name="Mitreva M."/>
        </authorList>
    </citation>
    <scope>NUCLEOTIDE SEQUENCE [LARGE SCALE GENOMIC DNA]</scope>
    <source>
        <strain evidence="5 6">OD-Hann</strain>
    </source>
</reference>
<dbReference type="Gene3D" id="3.60.90.10">
    <property type="entry name" value="S-adenosylmethionine decarboxylase"/>
    <property type="match status" value="1"/>
</dbReference>
<dbReference type="InterPro" id="IPR048283">
    <property type="entry name" value="AdoMetDC-like"/>
</dbReference>
<dbReference type="GO" id="GO:0004014">
    <property type="term" value="F:adenosylmethionine decarboxylase activity"/>
    <property type="evidence" value="ECO:0007669"/>
    <property type="project" value="InterPro"/>
</dbReference>
<dbReference type="OrthoDB" id="1068353at2759"/>
<evidence type="ECO:0000256" key="2">
    <source>
        <dbReference type="ARBA" id="ARBA00008466"/>
    </source>
</evidence>
<evidence type="ECO:0000256" key="4">
    <source>
        <dbReference type="ARBA" id="ARBA00023115"/>
    </source>
</evidence>
<dbReference type="EMBL" id="KN610701">
    <property type="protein sequence ID" value="KHJ77500.1"/>
    <property type="molecule type" value="Genomic_DNA"/>
</dbReference>